<evidence type="ECO:0000313" key="2">
    <source>
        <dbReference type="EMBL" id="THD20286.1"/>
    </source>
</evidence>
<sequence length="122" mass="13425">MFRKFVALLTVFSVCLSVTDAVQCYSCTSCPIPFVPTTSVIRSSCSQCEISQTLVNFQVQSETRGCVAVCTPQNNVIRGFGARTDCCSTHLCNEKYNTSNRHSPFNFALIGLITISLLKIQL</sequence>
<organism evidence="2 3">
    <name type="scientific">Fasciola hepatica</name>
    <name type="common">Liver fluke</name>
    <dbReference type="NCBI Taxonomy" id="6192"/>
    <lineage>
        <taxon>Eukaryota</taxon>
        <taxon>Metazoa</taxon>
        <taxon>Spiralia</taxon>
        <taxon>Lophotrochozoa</taxon>
        <taxon>Platyhelminthes</taxon>
        <taxon>Trematoda</taxon>
        <taxon>Digenea</taxon>
        <taxon>Plagiorchiida</taxon>
        <taxon>Echinostomata</taxon>
        <taxon>Echinostomatoidea</taxon>
        <taxon>Fasciolidae</taxon>
        <taxon>Fasciola</taxon>
    </lineage>
</organism>
<proteinExistence type="predicted"/>
<keyword evidence="3" id="KW-1185">Reference proteome</keyword>
<protein>
    <recommendedName>
        <fullName evidence="4">UPAR/Ly6 domain-containing protein</fullName>
    </recommendedName>
</protein>
<name>A0A4E0R298_FASHE</name>
<dbReference type="InterPro" id="IPR045860">
    <property type="entry name" value="Snake_toxin-like_sf"/>
</dbReference>
<dbReference type="SUPFAM" id="SSF57302">
    <property type="entry name" value="Snake toxin-like"/>
    <property type="match status" value="1"/>
</dbReference>
<dbReference type="AlphaFoldDB" id="A0A4E0R298"/>
<reference evidence="2" key="1">
    <citation type="submission" date="2019-03" db="EMBL/GenBank/DDBJ databases">
        <title>Improved annotation for the trematode Fasciola hepatica.</title>
        <authorList>
            <person name="Choi Y.-J."/>
            <person name="Martin J."/>
            <person name="Mitreva M."/>
        </authorList>
    </citation>
    <scope>NUCLEOTIDE SEQUENCE [LARGE SCALE GENOMIC DNA]</scope>
</reference>
<comment type="caution">
    <text evidence="2">The sequence shown here is derived from an EMBL/GenBank/DDBJ whole genome shotgun (WGS) entry which is preliminary data.</text>
</comment>
<accession>A0A4E0R298</accession>
<keyword evidence="1" id="KW-0732">Signal</keyword>
<evidence type="ECO:0008006" key="4">
    <source>
        <dbReference type="Google" id="ProtNLM"/>
    </source>
</evidence>
<feature type="chain" id="PRO_5020029139" description="UPAR/Ly6 domain-containing protein" evidence="1">
    <location>
        <begin position="22"/>
        <end position="122"/>
    </location>
</feature>
<dbReference type="EMBL" id="JXXN02004854">
    <property type="protein sequence ID" value="THD20286.1"/>
    <property type="molecule type" value="Genomic_DNA"/>
</dbReference>
<evidence type="ECO:0000313" key="3">
    <source>
        <dbReference type="Proteomes" id="UP000230066"/>
    </source>
</evidence>
<feature type="signal peptide" evidence="1">
    <location>
        <begin position="1"/>
        <end position="21"/>
    </location>
</feature>
<evidence type="ECO:0000256" key="1">
    <source>
        <dbReference type="SAM" id="SignalP"/>
    </source>
</evidence>
<gene>
    <name evidence="2" type="ORF">D915_008996</name>
</gene>
<dbReference type="Proteomes" id="UP000230066">
    <property type="component" value="Unassembled WGS sequence"/>
</dbReference>